<gene>
    <name evidence="2" type="ORF">SAMN05660895_0410</name>
</gene>
<dbReference type="Proteomes" id="UP000199537">
    <property type="component" value="Unassembled WGS sequence"/>
</dbReference>
<dbReference type="Gene3D" id="3.10.450.360">
    <property type="match status" value="1"/>
</dbReference>
<reference evidence="3" key="1">
    <citation type="submission" date="2016-10" db="EMBL/GenBank/DDBJ databases">
        <authorList>
            <person name="Varghese N."/>
            <person name="Submissions S."/>
        </authorList>
    </citation>
    <scope>NUCLEOTIDE SEQUENCE [LARGE SCALE GENOMIC DNA]</scope>
    <source>
        <strain evidence="3">DSM 14807</strain>
    </source>
</reference>
<dbReference type="EMBL" id="FPCJ01000001">
    <property type="protein sequence ID" value="SFV28796.1"/>
    <property type="molecule type" value="Genomic_DNA"/>
</dbReference>
<evidence type="ECO:0000313" key="3">
    <source>
        <dbReference type="Proteomes" id="UP000199537"/>
    </source>
</evidence>
<dbReference type="OrthoDB" id="1121502at2"/>
<feature type="signal peptide" evidence="1">
    <location>
        <begin position="1"/>
        <end position="20"/>
    </location>
</feature>
<dbReference type="RefSeq" id="WP_092457027.1">
    <property type="nucleotide sequence ID" value="NZ_FPCJ01000001.1"/>
</dbReference>
<dbReference type="AlphaFoldDB" id="A0A1I7N2L6"/>
<feature type="chain" id="PRO_5011602100" description="Beta-lactamase-inhibitor-like, PepSY-like" evidence="1">
    <location>
        <begin position="21"/>
        <end position="143"/>
    </location>
</feature>
<organism evidence="2 3">
    <name type="scientific">Thermoflavifilum thermophilum</name>
    <dbReference type="NCBI Taxonomy" id="1393122"/>
    <lineage>
        <taxon>Bacteria</taxon>
        <taxon>Pseudomonadati</taxon>
        <taxon>Bacteroidota</taxon>
        <taxon>Chitinophagia</taxon>
        <taxon>Chitinophagales</taxon>
        <taxon>Chitinophagaceae</taxon>
        <taxon>Thermoflavifilum</taxon>
    </lineage>
</organism>
<accession>A0A1I7N2L6</accession>
<name>A0A1I7N2L6_9BACT</name>
<keyword evidence="1" id="KW-0732">Signal</keyword>
<dbReference type="STRING" id="1393122.SAMN05660895_0410"/>
<evidence type="ECO:0008006" key="4">
    <source>
        <dbReference type="Google" id="ProtNLM"/>
    </source>
</evidence>
<sequence>MKQSFLLLISLSLFVHTSFAQRIPESKVPASCVQAFHKLYPQVKNYFWEKEHQNFEANWKENGLDHSVAFSATGVFAGSEIDVPLSQIPPQIRDYAAKHHLDIKEASINEDAQHRKTYELDDAKGMAYIFDVQGKWIKTQKAD</sequence>
<dbReference type="SUPFAM" id="SSF160574">
    <property type="entry name" value="BT0923-like"/>
    <property type="match status" value="1"/>
</dbReference>
<evidence type="ECO:0000256" key="1">
    <source>
        <dbReference type="SAM" id="SignalP"/>
    </source>
</evidence>
<protein>
    <recommendedName>
        <fullName evidence="4">Beta-lactamase-inhibitor-like, PepSY-like</fullName>
    </recommendedName>
</protein>
<proteinExistence type="predicted"/>
<keyword evidence="3" id="KW-1185">Reference proteome</keyword>
<evidence type="ECO:0000313" key="2">
    <source>
        <dbReference type="EMBL" id="SFV28796.1"/>
    </source>
</evidence>